<dbReference type="AlphaFoldDB" id="A0AB36FQY6"/>
<comment type="caution">
    <text evidence="1">The sequence shown here is derived from an EMBL/GenBank/DDBJ whole genome shotgun (WGS) entry which is preliminary data.</text>
</comment>
<reference evidence="1 2" key="1">
    <citation type="submission" date="2016-09" db="EMBL/GenBank/DDBJ databases">
        <title>Draft Genome Sequence of four Alteromonas macleodii strains isolated from copper coupons and grown long-term at elevated copper levels.</title>
        <authorList>
            <person name="Cusick K."/>
            <person name="Dale J."/>
            <person name="Little B."/>
            <person name="Biffinger J."/>
        </authorList>
    </citation>
    <scope>NUCLEOTIDE SEQUENCE [LARGE SCALE GENOMIC DNA]</scope>
    <source>
        <strain evidence="1 2">KCP01</strain>
    </source>
</reference>
<dbReference type="EMBL" id="MIPY01000022">
    <property type="protein sequence ID" value="OES28498.1"/>
    <property type="molecule type" value="Genomic_DNA"/>
</dbReference>
<name>A0AB36FQY6_ALTMA</name>
<sequence>MPAYFTEWENLFASIEAQVTFAPFTINNLDTSYVFSMIIV</sequence>
<dbReference type="Proteomes" id="UP000095392">
    <property type="component" value="Unassembled WGS sequence"/>
</dbReference>
<gene>
    <name evidence="1" type="ORF">BFV95_3390</name>
</gene>
<evidence type="ECO:0000313" key="2">
    <source>
        <dbReference type="Proteomes" id="UP000095392"/>
    </source>
</evidence>
<organism evidence="1 2">
    <name type="scientific">Alteromonas macleodii</name>
    <name type="common">Pseudoalteromonas macleodii</name>
    <dbReference type="NCBI Taxonomy" id="28108"/>
    <lineage>
        <taxon>Bacteria</taxon>
        <taxon>Pseudomonadati</taxon>
        <taxon>Pseudomonadota</taxon>
        <taxon>Gammaproteobacteria</taxon>
        <taxon>Alteromonadales</taxon>
        <taxon>Alteromonadaceae</taxon>
        <taxon>Alteromonas/Salinimonas group</taxon>
        <taxon>Alteromonas</taxon>
    </lineage>
</organism>
<proteinExistence type="predicted"/>
<accession>A0AB36FQY6</accession>
<keyword evidence="2" id="KW-1185">Reference proteome</keyword>
<protein>
    <submittedName>
        <fullName evidence="1">Uncharacterized protein</fullName>
    </submittedName>
</protein>
<evidence type="ECO:0000313" key="1">
    <source>
        <dbReference type="EMBL" id="OES28498.1"/>
    </source>
</evidence>